<sequence>MNDGTRQARLLPWVGAEGKPCYLLTDGRGPLSRLADVIEITQLDMAEDLLDHAAALLTDARATPEQLRFLLARMREALTDVHRIAESRSARWE</sequence>
<keyword evidence="2" id="KW-1185">Reference proteome</keyword>
<dbReference type="OrthoDB" id="4320909at2"/>
<dbReference type="AlphaFoldDB" id="A0A1S6JCJ9"/>
<gene>
    <name evidence="1" type="ORF">B1H29_23640</name>
</gene>
<proteinExistence type="predicted"/>
<evidence type="ECO:0000313" key="2">
    <source>
        <dbReference type="Proteomes" id="UP000189443"/>
    </source>
</evidence>
<name>A0A1S6JCJ9_9ACTN</name>
<organism evidence="1 2">
    <name type="scientific">Streptomyces pactum</name>
    <dbReference type="NCBI Taxonomy" id="68249"/>
    <lineage>
        <taxon>Bacteria</taxon>
        <taxon>Bacillati</taxon>
        <taxon>Actinomycetota</taxon>
        <taxon>Actinomycetes</taxon>
        <taxon>Kitasatosporales</taxon>
        <taxon>Streptomycetaceae</taxon>
        <taxon>Streptomyces</taxon>
    </lineage>
</organism>
<reference evidence="1 2" key="1">
    <citation type="submission" date="2017-02" db="EMBL/GenBank/DDBJ databases">
        <title>Streptomyces pactum ACT12 Genome sequencing and assembly.</title>
        <authorList>
            <person name="Xue Q."/>
            <person name="Yan X."/>
            <person name="Jia L."/>
            <person name="Yan H."/>
        </authorList>
    </citation>
    <scope>NUCLEOTIDE SEQUENCE [LARGE SCALE GENOMIC DNA]</scope>
    <source>
        <strain evidence="1 2">ACT12</strain>
    </source>
</reference>
<protein>
    <submittedName>
        <fullName evidence="1">Uncharacterized protein</fullName>
    </submittedName>
</protein>
<evidence type="ECO:0000313" key="1">
    <source>
        <dbReference type="EMBL" id="AQS69484.1"/>
    </source>
</evidence>
<dbReference type="KEGG" id="spac:B1H29_23640"/>
<dbReference type="Proteomes" id="UP000189443">
    <property type="component" value="Chromosome"/>
</dbReference>
<dbReference type="EMBL" id="CP019724">
    <property type="protein sequence ID" value="AQS69484.1"/>
    <property type="molecule type" value="Genomic_DNA"/>
</dbReference>
<dbReference type="RefSeq" id="WP_055417038.1">
    <property type="nucleotide sequence ID" value="NZ_CP019724.1"/>
</dbReference>
<accession>A0A1S6JCJ9</accession>